<evidence type="ECO:0000256" key="2">
    <source>
        <dbReference type="PROSITE-ProRule" id="PRU00335"/>
    </source>
</evidence>
<dbReference type="InterPro" id="IPR050109">
    <property type="entry name" value="HTH-type_TetR-like_transc_reg"/>
</dbReference>
<dbReference type="GO" id="GO:0006355">
    <property type="term" value="P:regulation of DNA-templated transcription"/>
    <property type="evidence" value="ECO:0007669"/>
    <property type="project" value="UniProtKB-ARBA"/>
</dbReference>
<dbReference type="InterPro" id="IPR009057">
    <property type="entry name" value="Homeodomain-like_sf"/>
</dbReference>
<dbReference type="PANTHER" id="PTHR30055">
    <property type="entry name" value="HTH-TYPE TRANSCRIPTIONAL REGULATOR RUTR"/>
    <property type="match status" value="1"/>
</dbReference>
<dbReference type="SUPFAM" id="SSF46689">
    <property type="entry name" value="Homeodomain-like"/>
    <property type="match status" value="1"/>
</dbReference>
<feature type="domain" description="HTH tetR-type" evidence="3">
    <location>
        <begin position="3"/>
        <end position="63"/>
    </location>
</feature>
<evidence type="ECO:0000313" key="5">
    <source>
        <dbReference type="Proteomes" id="UP000523087"/>
    </source>
</evidence>
<name>A0A7W0BY98_9BACL</name>
<dbReference type="PRINTS" id="PR00455">
    <property type="entry name" value="HTHTETR"/>
</dbReference>
<keyword evidence="5" id="KW-1185">Reference proteome</keyword>
<organism evidence="4 5">
    <name type="scientific">Thermaerobacillus caldiproteolyticus</name>
    <dbReference type="NCBI Taxonomy" id="247480"/>
    <lineage>
        <taxon>Bacteria</taxon>
        <taxon>Bacillati</taxon>
        <taxon>Bacillota</taxon>
        <taxon>Bacilli</taxon>
        <taxon>Bacillales</taxon>
        <taxon>Anoxybacillaceae</taxon>
        <taxon>Thermaerobacillus</taxon>
    </lineage>
</organism>
<dbReference type="Proteomes" id="UP000523087">
    <property type="component" value="Unassembled WGS sequence"/>
</dbReference>
<dbReference type="InterPro" id="IPR001647">
    <property type="entry name" value="HTH_TetR"/>
</dbReference>
<evidence type="ECO:0000259" key="3">
    <source>
        <dbReference type="PROSITE" id="PS50977"/>
    </source>
</evidence>
<evidence type="ECO:0000313" key="4">
    <source>
        <dbReference type="EMBL" id="MBA2874733.1"/>
    </source>
</evidence>
<gene>
    <name evidence="4" type="ORF">HNR31_001504</name>
</gene>
<dbReference type="SUPFAM" id="SSF48498">
    <property type="entry name" value="Tetracyclin repressor-like, C-terminal domain"/>
    <property type="match status" value="1"/>
</dbReference>
<dbReference type="AlphaFoldDB" id="A0A7W0BY98"/>
<dbReference type="PANTHER" id="PTHR30055:SF232">
    <property type="entry name" value="TRANSCRIPTIONAL REGULATOR, TETR FAMILY"/>
    <property type="match status" value="1"/>
</dbReference>
<feature type="DNA-binding region" description="H-T-H motif" evidence="2">
    <location>
        <begin position="26"/>
        <end position="45"/>
    </location>
</feature>
<comment type="caution">
    <text evidence="4">The sequence shown here is derived from an EMBL/GenBank/DDBJ whole genome shotgun (WGS) entry which is preliminary data.</text>
</comment>
<evidence type="ECO:0000256" key="1">
    <source>
        <dbReference type="ARBA" id="ARBA00023125"/>
    </source>
</evidence>
<sequence length="192" mass="21867">MTAEKKTAILRSAAEAFALFGYKGTTMDQVAKMANIGKGTLYTIFSSKEELFDEVINRAIMKVVRVAQSAISSERSFQENMLAIFDEVMTFRKKSRLLDKLLKEIRIAGTPVVLKAQKKYEEALERFIEHLLQDALQKGEIVPCDTKIVSYSIVQLYIALTLEWNRTRPSLDKEVVKQYINLLLLNGLTLKQ</sequence>
<dbReference type="Pfam" id="PF00440">
    <property type="entry name" value="TetR_N"/>
    <property type="match status" value="1"/>
</dbReference>
<dbReference type="RefSeq" id="WP_181555608.1">
    <property type="nucleotide sequence ID" value="NZ_JACDUT010000004.1"/>
</dbReference>
<reference evidence="4 5" key="1">
    <citation type="submission" date="2020-07" db="EMBL/GenBank/DDBJ databases">
        <title>Genomic Encyclopedia of Type Strains, Phase IV (KMG-IV): sequencing the most valuable type-strain genomes for metagenomic binning, comparative biology and taxonomic classification.</title>
        <authorList>
            <person name="Goeker M."/>
        </authorList>
    </citation>
    <scope>NUCLEOTIDE SEQUENCE [LARGE SCALE GENOMIC DNA]</scope>
    <source>
        <strain evidence="4 5">DSM 15730</strain>
    </source>
</reference>
<dbReference type="Gene3D" id="1.10.10.60">
    <property type="entry name" value="Homeodomain-like"/>
    <property type="match status" value="1"/>
</dbReference>
<dbReference type="GO" id="GO:0003677">
    <property type="term" value="F:DNA binding"/>
    <property type="evidence" value="ECO:0007669"/>
    <property type="project" value="UniProtKB-UniRule"/>
</dbReference>
<accession>A0A7W0BY98</accession>
<dbReference type="EMBL" id="JACDUT010000004">
    <property type="protein sequence ID" value="MBA2874733.1"/>
    <property type="molecule type" value="Genomic_DNA"/>
</dbReference>
<dbReference type="Gene3D" id="1.10.357.10">
    <property type="entry name" value="Tetracycline Repressor, domain 2"/>
    <property type="match status" value="1"/>
</dbReference>
<keyword evidence="1 2" id="KW-0238">DNA-binding</keyword>
<protein>
    <submittedName>
        <fullName evidence="4">AcrR family transcriptional regulator</fullName>
    </submittedName>
</protein>
<dbReference type="InterPro" id="IPR036271">
    <property type="entry name" value="Tet_transcr_reg_TetR-rel_C_sf"/>
</dbReference>
<dbReference type="PROSITE" id="PS50977">
    <property type="entry name" value="HTH_TETR_2"/>
    <property type="match status" value="1"/>
</dbReference>
<proteinExistence type="predicted"/>